<evidence type="ECO:0000313" key="2">
    <source>
        <dbReference type="Proteomes" id="UP001314635"/>
    </source>
</evidence>
<reference evidence="2" key="1">
    <citation type="journal article" date="2021" name="ISME J.">
        <title>Evolutionary origin and ecological implication of a unique nif island in free-living Bradyrhizobium lineages.</title>
        <authorList>
            <person name="Tao J."/>
        </authorList>
    </citation>
    <scope>NUCLEOTIDE SEQUENCE [LARGE SCALE GENOMIC DNA]</scope>
    <source>
        <strain evidence="2">SZCCT0094</strain>
    </source>
</reference>
<dbReference type="Proteomes" id="UP001314635">
    <property type="component" value="Unassembled WGS sequence"/>
</dbReference>
<dbReference type="InterPro" id="IPR013815">
    <property type="entry name" value="ATP_grasp_subdomain_1"/>
</dbReference>
<sequence>MINHPHLQLAAVTRYCAKRGLRLEIRDGGWLLSLEDATRRHLIFGYDLGLNSAVAHRIACDKAATAGLLTASGVPAVPHAFFLAPAVTGAAEPAWTAILELLEAHPHGVVVKPNEGTSGRAVRRAASPAELKDAVTHIFKTGASVAIAPLLEIADEVRVIMLDDVPLIVYRKQRPVVTGDGVHSLRELALAIAPAQQHAQLLRRLADEFDVSALHAIIPPGEQSLLSWRHNLEFGAQPVLLTDGPVRETCSALARKAARVIDIRYASVDVVMAGGHWQVLEINSGVKMEALGQHAPELVEAAYVAALDKIFGTHQPR</sequence>
<dbReference type="RefSeq" id="WP_172235866.1">
    <property type="nucleotide sequence ID" value="NZ_JABFDP010000004.1"/>
</dbReference>
<comment type="caution">
    <text evidence="1">The sequence shown here is derived from an EMBL/GenBank/DDBJ whole genome shotgun (WGS) entry which is preliminary data.</text>
</comment>
<accession>A0ABS5FZG9</accession>
<proteinExistence type="predicted"/>
<keyword evidence="2" id="KW-1185">Reference proteome</keyword>
<dbReference type="PANTHER" id="PTHR21621:SF0">
    <property type="entry name" value="BETA-CITRYLGLUTAMATE SYNTHASE B-RELATED"/>
    <property type="match status" value="1"/>
</dbReference>
<gene>
    <name evidence="1" type="ORF">JQ619_01385</name>
</gene>
<evidence type="ECO:0000313" key="1">
    <source>
        <dbReference type="EMBL" id="MBR1134412.1"/>
    </source>
</evidence>
<dbReference type="Gene3D" id="3.30.470.20">
    <property type="entry name" value="ATP-grasp fold, B domain"/>
    <property type="match status" value="2"/>
</dbReference>
<organism evidence="1 2">
    <name type="scientific">Bradyrhizobium denitrificans</name>
    <dbReference type="NCBI Taxonomy" id="2734912"/>
    <lineage>
        <taxon>Bacteria</taxon>
        <taxon>Pseudomonadati</taxon>
        <taxon>Pseudomonadota</taxon>
        <taxon>Alphaproteobacteria</taxon>
        <taxon>Hyphomicrobiales</taxon>
        <taxon>Nitrobacteraceae</taxon>
        <taxon>Bradyrhizobium</taxon>
    </lineage>
</organism>
<dbReference type="PANTHER" id="PTHR21621">
    <property type="entry name" value="RIBOSOMAL PROTEIN S6 MODIFICATION PROTEIN"/>
    <property type="match status" value="1"/>
</dbReference>
<dbReference type="SUPFAM" id="SSF56059">
    <property type="entry name" value="Glutathione synthetase ATP-binding domain-like"/>
    <property type="match status" value="1"/>
</dbReference>
<protein>
    <submittedName>
        <fullName evidence="1">RimK-like protein</fullName>
    </submittedName>
</protein>
<dbReference type="Gene3D" id="3.30.1490.20">
    <property type="entry name" value="ATP-grasp fold, A domain"/>
    <property type="match status" value="1"/>
</dbReference>
<name>A0ABS5FZG9_9BRAD</name>
<dbReference type="EMBL" id="JAFCLK010000001">
    <property type="protein sequence ID" value="MBR1134412.1"/>
    <property type="molecule type" value="Genomic_DNA"/>
</dbReference>